<protein>
    <submittedName>
        <fullName evidence="1">High temperature lethal protein 1</fullName>
    </submittedName>
</protein>
<dbReference type="EMBL" id="JBEVYD010000003">
    <property type="protein sequence ID" value="KAL3234291.1"/>
    <property type="molecule type" value="Genomic_DNA"/>
</dbReference>
<sequence length="67" mass="7918">MEVTYRKQYNNITLKSLTAYQLMLYRESMLELFGAIDDSDRSNAIISPERQKKNDREIDELLAAFKK</sequence>
<keyword evidence="2" id="KW-1185">Reference proteome</keyword>
<organism evidence="1 2">
    <name type="scientific">Nakaseomyces bracarensis</name>
    <dbReference type="NCBI Taxonomy" id="273131"/>
    <lineage>
        <taxon>Eukaryota</taxon>
        <taxon>Fungi</taxon>
        <taxon>Dikarya</taxon>
        <taxon>Ascomycota</taxon>
        <taxon>Saccharomycotina</taxon>
        <taxon>Saccharomycetes</taxon>
        <taxon>Saccharomycetales</taxon>
        <taxon>Saccharomycetaceae</taxon>
        <taxon>Nakaseomyces</taxon>
    </lineage>
</organism>
<comment type="caution">
    <text evidence="1">The sequence shown here is derived from an EMBL/GenBank/DDBJ whole genome shotgun (WGS) entry which is preliminary data.</text>
</comment>
<evidence type="ECO:0000313" key="2">
    <source>
        <dbReference type="Proteomes" id="UP001623330"/>
    </source>
</evidence>
<reference evidence="1 2" key="1">
    <citation type="submission" date="2024-05" db="EMBL/GenBank/DDBJ databases">
        <title>Long read based assembly of the Candida bracarensis genome reveals expanded adhesin content.</title>
        <authorList>
            <person name="Marcet-Houben M."/>
            <person name="Ksiezopolska E."/>
            <person name="Gabaldon T."/>
        </authorList>
    </citation>
    <scope>NUCLEOTIDE SEQUENCE [LARGE SCALE GENOMIC DNA]</scope>
    <source>
        <strain evidence="1 2">CBM6</strain>
    </source>
</reference>
<accession>A0ABR4NYM4</accession>
<proteinExistence type="predicted"/>
<gene>
    <name evidence="1" type="ORF">RNJ44_03053</name>
</gene>
<dbReference type="Proteomes" id="UP001623330">
    <property type="component" value="Unassembled WGS sequence"/>
</dbReference>
<name>A0ABR4NYM4_9SACH</name>
<evidence type="ECO:0000313" key="1">
    <source>
        <dbReference type="EMBL" id="KAL3234291.1"/>
    </source>
</evidence>